<dbReference type="SUPFAM" id="SSF51905">
    <property type="entry name" value="FAD/NAD(P)-binding domain"/>
    <property type="match status" value="1"/>
</dbReference>
<evidence type="ECO:0000259" key="6">
    <source>
        <dbReference type="Pfam" id="PF07992"/>
    </source>
</evidence>
<gene>
    <name evidence="7" type="ORF">HY474_01065</name>
</gene>
<dbReference type="PRINTS" id="PR00469">
    <property type="entry name" value="PNDRDTASEII"/>
</dbReference>
<name>A0A932YY95_9BACT</name>
<dbReference type="InterPro" id="IPR023753">
    <property type="entry name" value="FAD/NAD-binding_dom"/>
</dbReference>
<dbReference type="PANTHER" id="PTHR48105">
    <property type="entry name" value="THIOREDOXIN REDUCTASE 1-RELATED-RELATED"/>
    <property type="match status" value="1"/>
</dbReference>
<dbReference type="PRINTS" id="PR00368">
    <property type="entry name" value="FADPNR"/>
</dbReference>
<dbReference type="InterPro" id="IPR036188">
    <property type="entry name" value="FAD/NAD-bd_sf"/>
</dbReference>
<sequence>MYDLIIIGGGPAAVGAGVYAARKKLKTLLVTESFGGQSITSDSIENWIGEKSINGFDLAKKLEEHVRAQSSLEIKMPERVTAVREIPCVGDPAAGSAKRSCDFETETNTGGRYQSKAVIVTSGSRRRRLGVLGEEKFEGKGVAFCSTCDAPIFAGKRVAVVGGGNAGLEAVVDLFPYAAEIYLLHRGGDLKGDPVTQEEIKANSKVSVILNAEAQEILGDQFVTGLAYKETKMGEIKKLDVDGVFVEIGAVPNSEIVKGMVELNPYGEIVIDHRTSQTSKTGVFAAGDVTDELYKQNNISVGDGITAALSAYNYILGLKKQTVAAEKPNGSTI</sequence>
<dbReference type="InterPro" id="IPR050097">
    <property type="entry name" value="Ferredoxin-NADP_redctase_2"/>
</dbReference>
<dbReference type="EMBL" id="JACQMJ010000005">
    <property type="protein sequence ID" value="MBI4132200.1"/>
    <property type="molecule type" value="Genomic_DNA"/>
</dbReference>
<protein>
    <submittedName>
        <fullName evidence="7">FAD-dependent oxidoreductase</fullName>
    </submittedName>
</protein>
<dbReference type="PROSITE" id="PS00573">
    <property type="entry name" value="PYRIDINE_REDOX_2"/>
    <property type="match status" value="1"/>
</dbReference>
<keyword evidence="1" id="KW-0285">Flavoprotein</keyword>
<keyword evidence="5" id="KW-0676">Redox-active center</keyword>
<accession>A0A932YY95</accession>
<dbReference type="Pfam" id="PF07992">
    <property type="entry name" value="Pyr_redox_2"/>
    <property type="match status" value="1"/>
</dbReference>
<organism evidence="7 8">
    <name type="scientific">Candidatus Sungiibacteriota bacterium</name>
    <dbReference type="NCBI Taxonomy" id="2750080"/>
    <lineage>
        <taxon>Bacteria</taxon>
        <taxon>Candidatus Sungiibacteriota</taxon>
    </lineage>
</organism>
<reference evidence="7" key="1">
    <citation type="submission" date="2020-07" db="EMBL/GenBank/DDBJ databases">
        <title>Huge and variable diversity of episymbiotic CPR bacteria and DPANN archaea in groundwater ecosystems.</title>
        <authorList>
            <person name="He C.Y."/>
            <person name="Keren R."/>
            <person name="Whittaker M."/>
            <person name="Farag I.F."/>
            <person name="Doudna J."/>
            <person name="Cate J.H.D."/>
            <person name="Banfield J.F."/>
        </authorList>
    </citation>
    <scope>NUCLEOTIDE SEQUENCE</scope>
    <source>
        <strain evidence="7">NC_groundwater_1226_Ag_S-0.1um_59_124</strain>
    </source>
</reference>
<evidence type="ECO:0000256" key="3">
    <source>
        <dbReference type="ARBA" id="ARBA00023002"/>
    </source>
</evidence>
<evidence type="ECO:0000256" key="5">
    <source>
        <dbReference type="ARBA" id="ARBA00023284"/>
    </source>
</evidence>
<dbReference type="Gene3D" id="3.50.50.60">
    <property type="entry name" value="FAD/NAD(P)-binding domain"/>
    <property type="match status" value="2"/>
</dbReference>
<keyword evidence="2" id="KW-0274">FAD</keyword>
<evidence type="ECO:0000313" key="7">
    <source>
        <dbReference type="EMBL" id="MBI4132200.1"/>
    </source>
</evidence>
<evidence type="ECO:0000256" key="2">
    <source>
        <dbReference type="ARBA" id="ARBA00022827"/>
    </source>
</evidence>
<dbReference type="GO" id="GO:0016668">
    <property type="term" value="F:oxidoreductase activity, acting on a sulfur group of donors, NAD(P) as acceptor"/>
    <property type="evidence" value="ECO:0007669"/>
    <property type="project" value="UniProtKB-ARBA"/>
</dbReference>
<evidence type="ECO:0000256" key="4">
    <source>
        <dbReference type="ARBA" id="ARBA00023157"/>
    </source>
</evidence>
<keyword evidence="3" id="KW-0560">Oxidoreductase</keyword>
<keyword evidence="4" id="KW-1015">Disulfide bond</keyword>
<dbReference type="AlphaFoldDB" id="A0A932YY95"/>
<dbReference type="InterPro" id="IPR008255">
    <property type="entry name" value="Pyr_nucl-diS_OxRdtase_2_AS"/>
</dbReference>
<evidence type="ECO:0000313" key="8">
    <source>
        <dbReference type="Proteomes" id="UP000704960"/>
    </source>
</evidence>
<comment type="caution">
    <text evidence="7">The sequence shown here is derived from an EMBL/GenBank/DDBJ whole genome shotgun (WGS) entry which is preliminary data.</text>
</comment>
<evidence type="ECO:0000256" key="1">
    <source>
        <dbReference type="ARBA" id="ARBA00022630"/>
    </source>
</evidence>
<dbReference type="Proteomes" id="UP000704960">
    <property type="component" value="Unassembled WGS sequence"/>
</dbReference>
<feature type="domain" description="FAD/NAD(P)-binding" evidence="6">
    <location>
        <begin position="2"/>
        <end position="297"/>
    </location>
</feature>
<proteinExistence type="predicted"/>